<protein>
    <recommendedName>
        <fullName evidence="4">DUF3313 domain-containing protein</fullName>
    </recommendedName>
</protein>
<gene>
    <name evidence="2" type="ORF">FHS09_002895</name>
</gene>
<dbReference type="AlphaFoldDB" id="A0A7W4Z9Z3"/>
<name>A0A7W4Z9Z3_9GAMM</name>
<reference evidence="2 3" key="1">
    <citation type="submission" date="2020-08" db="EMBL/GenBank/DDBJ databases">
        <title>Genomic Encyclopedia of Type Strains, Phase III (KMG-III): the genomes of soil and plant-associated and newly described type strains.</title>
        <authorList>
            <person name="Whitman W."/>
        </authorList>
    </citation>
    <scope>NUCLEOTIDE SEQUENCE [LARGE SCALE GENOMIC DNA]</scope>
    <source>
        <strain evidence="2 3">CECT 8799</strain>
    </source>
</reference>
<evidence type="ECO:0000313" key="3">
    <source>
        <dbReference type="Proteomes" id="UP000535937"/>
    </source>
</evidence>
<sequence length="216" mass="24388">MRVVFPLFFLFSVLLFSACTQQAAPTEAETADGLQPRTSGLDSVAAAFAFDLSGSAVYVVPVEIDYTKRVAGPGQPLRARDYELDARDRARLQELMAEIFSEKFLSPRNSQLVADPQVADYTLQLRLERFSLAAPLEPSAWLWRVYAEQSAYGVLVGELYNDEGKLMLRFRDRRDIGEKFGGLGPGRLERFTSVTFWNDMKVDLRRAFSSLDKTLR</sequence>
<comment type="caution">
    <text evidence="2">The sequence shown here is derived from an EMBL/GenBank/DDBJ whole genome shotgun (WGS) entry which is preliminary data.</text>
</comment>
<organism evidence="2 3">
    <name type="scientific">Microbulbifer rhizosphaerae</name>
    <dbReference type="NCBI Taxonomy" id="1562603"/>
    <lineage>
        <taxon>Bacteria</taxon>
        <taxon>Pseudomonadati</taxon>
        <taxon>Pseudomonadota</taxon>
        <taxon>Gammaproteobacteria</taxon>
        <taxon>Cellvibrionales</taxon>
        <taxon>Microbulbiferaceae</taxon>
        <taxon>Microbulbifer</taxon>
    </lineage>
</organism>
<keyword evidence="1" id="KW-0732">Signal</keyword>
<evidence type="ECO:0000313" key="2">
    <source>
        <dbReference type="EMBL" id="MBB3062051.1"/>
    </source>
</evidence>
<proteinExistence type="predicted"/>
<accession>A0A7W4Z9Z3</accession>
<dbReference type="Proteomes" id="UP000535937">
    <property type="component" value="Unassembled WGS sequence"/>
</dbReference>
<dbReference type="PROSITE" id="PS51257">
    <property type="entry name" value="PROKAR_LIPOPROTEIN"/>
    <property type="match status" value="1"/>
</dbReference>
<feature type="signal peptide" evidence="1">
    <location>
        <begin position="1"/>
        <end position="23"/>
    </location>
</feature>
<dbReference type="EMBL" id="JACHWZ010000013">
    <property type="protein sequence ID" value="MBB3062051.1"/>
    <property type="molecule type" value="Genomic_DNA"/>
</dbReference>
<dbReference type="RefSeq" id="WP_183461004.1">
    <property type="nucleotide sequence ID" value="NZ_JACHWZ010000013.1"/>
</dbReference>
<feature type="chain" id="PRO_5031211927" description="DUF3313 domain-containing protein" evidence="1">
    <location>
        <begin position="24"/>
        <end position="216"/>
    </location>
</feature>
<evidence type="ECO:0008006" key="4">
    <source>
        <dbReference type="Google" id="ProtNLM"/>
    </source>
</evidence>
<evidence type="ECO:0000256" key="1">
    <source>
        <dbReference type="SAM" id="SignalP"/>
    </source>
</evidence>
<keyword evidence="3" id="KW-1185">Reference proteome</keyword>